<dbReference type="eggNOG" id="COG0559">
    <property type="taxonomic scope" value="Bacteria"/>
</dbReference>
<keyword evidence="2" id="KW-0813">Transport</keyword>
<keyword evidence="8 10" id="KW-0472">Membrane</keyword>
<evidence type="ECO:0000256" key="5">
    <source>
        <dbReference type="ARBA" id="ARBA00022692"/>
    </source>
</evidence>
<feature type="transmembrane region" description="Helical" evidence="10">
    <location>
        <begin position="208"/>
        <end position="227"/>
    </location>
</feature>
<dbReference type="AlphaFoldDB" id="D5CNZ5"/>
<keyword evidence="5 10" id="KW-0812">Transmembrane</keyword>
<organism evidence="11 12">
    <name type="scientific">Sideroxydans lithotrophicus (strain ES-1)</name>
    <dbReference type="NCBI Taxonomy" id="580332"/>
    <lineage>
        <taxon>Bacteria</taxon>
        <taxon>Pseudomonadati</taxon>
        <taxon>Pseudomonadota</taxon>
        <taxon>Betaproteobacteria</taxon>
        <taxon>Nitrosomonadales</taxon>
        <taxon>Gallionellaceae</taxon>
        <taxon>Sideroxydans</taxon>
    </lineage>
</organism>
<evidence type="ECO:0000256" key="2">
    <source>
        <dbReference type="ARBA" id="ARBA00022448"/>
    </source>
</evidence>
<dbReference type="GO" id="GO:1903806">
    <property type="term" value="P:L-isoleucine import across plasma membrane"/>
    <property type="evidence" value="ECO:0007669"/>
    <property type="project" value="TreeGrafter"/>
</dbReference>
<proteinExistence type="inferred from homology"/>
<evidence type="ECO:0000256" key="4">
    <source>
        <dbReference type="ARBA" id="ARBA00022519"/>
    </source>
</evidence>
<keyword evidence="4" id="KW-0997">Cell inner membrane</keyword>
<dbReference type="PANTHER" id="PTHR11795">
    <property type="entry name" value="BRANCHED-CHAIN AMINO ACID TRANSPORT SYSTEM PERMEASE PROTEIN LIVH"/>
    <property type="match status" value="1"/>
</dbReference>
<keyword evidence="3" id="KW-1003">Cell membrane</keyword>
<dbReference type="GO" id="GO:0005304">
    <property type="term" value="F:L-valine transmembrane transporter activity"/>
    <property type="evidence" value="ECO:0007669"/>
    <property type="project" value="TreeGrafter"/>
</dbReference>
<keyword evidence="6" id="KW-0029">Amino-acid transport</keyword>
<dbReference type="Proteomes" id="UP000001625">
    <property type="component" value="Chromosome"/>
</dbReference>
<feature type="transmembrane region" description="Helical" evidence="10">
    <location>
        <begin position="111"/>
        <end position="135"/>
    </location>
</feature>
<dbReference type="GO" id="GO:0042941">
    <property type="term" value="P:D-alanine transmembrane transport"/>
    <property type="evidence" value="ECO:0007669"/>
    <property type="project" value="TreeGrafter"/>
</dbReference>
<dbReference type="HOGENOM" id="CLU_039929_3_0_4"/>
<evidence type="ECO:0000256" key="6">
    <source>
        <dbReference type="ARBA" id="ARBA00022970"/>
    </source>
</evidence>
<reference evidence="11 12" key="1">
    <citation type="submission" date="2010-03" db="EMBL/GenBank/DDBJ databases">
        <title>Complete sequence of Sideroxydans lithotrophicus ES-1.</title>
        <authorList>
            <consortium name="US DOE Joint Genome Institute"/>
            <person name="Lucas S."/>
            <person name="Copeland A."/>
            <person name="Lapidus A."/>
            <person name="Cheng J.-F."/>
            <person name="Bruce D."/>
            <person name="Goodwin L."/>
            <person name="Pitluck S."/>
            <person name="Munk A.C."/>
            <person name="Detter J.C."/>
            <person name="Han C."/>
            <person name="Tapia R."/>
            <person name="Larimer F."/>
            <person name="Land M."/>
            <person name="Hauser L."/>
            <person name="Kyrpides N."/>
            <person name="Ivanova N."/>
            <person name="Emerson D."/>
            <person name="Woyke T."/>
        </authorList>
    </citation>
    <scope>NUCLEOTIDE SEQUENCE [LARGE SCALE GENOMIC DNA]</scope>
    <source>
        <strain evidence="11 12">ES-1</strain>
    </source>
</reference>
<dbReference type="GO" id="GO:0015192">
    <property type="term" value="F:L-phenylalanine transmembrane transporter activity"/>
    <property type="evidence" value="ECO:0007669"/>
    <property type="project" value="TreeGrafter"/>
</dbReference>
<dbReference type="GO" id="GO:0005886">
    <property type="term" value="C:plasma membrane"/>
    <property type="evidence" value="ECO:0007669"/>
    <property type="project" value="UniProtKB-SubCell"/>
</dbReference>
<keyword evidence="12" id="KW-1185">Reference proteome</keyword>
<evidence type="ECO:0000256" key="3">
    <source>
        <dbReference type="ARBA" id="ARBA00022475"/>
    </source>
</evidence>
<dbReference type="PANTHER" id="PTHR11795:SF371">
    <property type="entry name" value="HIGH-AFFINITY BRANCHED-CHAIN AMINO ACID TRANSPORT SYSTEM PERMEASE PROTEIN LIVH"/>
    <property type="match status" value="1"/>
</dbReference>
<sequence length="320" mass="33925">MCRFFFVEIDQINVDILFQQIINGLVQGSVYALVALGYTMVYGILGLINFAHGEVVMIGAMIALTVLQSLLATAVAPVLAVLVSLLAAMAVCMALGYTIERVAYRPLRNAPRLAPLITAIGVSIVLQNLAMMIWGREYHSFPLPFDNASHQLGGAIVNDVQIGIVVIALVIMAGLMWLVHQTRMGRAMRAVAENPAAATLMGVDINSVISFTFMLGSALAAIAGFMVSANYGIVHYYMGFMLGLKAFTAAVLGGIGNLRGAMVGGVLLGLIESLGAGYIGDLTGGFLGSNYQDVFAFFVLIAVLIFRPSGLLGEKLAERA</sequence>
<keyword evidence="7 10" id="KW-1133">Transmembrane helix</keyword>
<feature type="transmembrane region" description="Helical" evidence="10">
    <location>
        <begin position="78"/>
        <end position="99"/>
    </location>
</feature>
<feature type="transmembrane region" description="Helical" evidence="10">
    <location>
        <begin position="260"/>
        <end position="279"/>
    </location>
</feature>
<evidence type="ECO:0000256" key="7">
    <source>
        <dbReference type="ARBA" id="ARBA00022989"/>
    </source>
</evidence>
<dbReference type="STRING" id="580332.Slit_2691"/>
<dbReference type="InterPro" id="IPR052157">
    <property type="entry name" value="BCAA_transport_permease"/>
</dbReference>
<feature type="transmembrane region" description="Helical" evidence="10">
    <location>
        <begin position="155"/>
        <end position="179"/>
    </location>
</feature>
<evidence type="ECO:0000256" key="10">
    <source>
        <dbReference type="SAM" id="Phobius"/>
    </source>
</evidence>
<feature type="transmembrane region" description="Helical" evidence="10">
    <location>
        <begin position="233"/>
        <end position="253"/>
    </location>
</feature>
<evidence type="ECO:0000313" key="12">
    <source>
        <dbReference type="Proteomes" id="UP000001625"/>
    </source>
</evidence>
<evidence type="ECO:0000256" key="1">
    <source>
        <dbReference type="ARBA" id="ARBA00004651"/>
    </source>
</evidence>
<dbReference type="KEGG" id="slt:Slit_2691"/>
<dbReference type="EMBL" id="CP001965">
    <property type="protein sequence ID" value="ADE12916.1"/>
    <property type="molecule type" value="Genomic_DNA"/>
</dbReference>
<dbReference type="GO" id="GO:0015808">
    <property type="term" value="P:L-alanine transport"/>
    <property type="evidence" value="ECO:0007669"/>
    <property type="project" value="TreeGrafter"/>
</dbReference>
<dbReference type="CDD" id="cd06582">
    <property type="entry name" value="TM_PBP1_LivH_like"/>
    <property type="match status" value="1"/>
</dbReference>
<protein>
    <submittedName>
        <fullName evidence="11">Inner-membrane translocator</fullName>
    </submittedName>
</protein>
<dbReference type="InterPro" id="IPR001851">
    <property type="entry name" value="ABC_transp_permease"/>
</dbReference>
<comment type="subcellular location">
    <subcellularLocation>
        <location evidence="1">Cell membrane</location>
        <topology evidence="1">Multi-pass membrane protein</topology>
    </subcellularLocation>
</comment>
<name>D5CNZ5_SIDLE</name>
<feature type="transmembrane region" description="Helical" evidence="10">
    <location>
        <begin position="30"/>
        <end position="48"/>
    </location>
</feature>
<evidence type="ECO:0000313" key="11">
    <source>
        <dbReference type="EMBL" id="ADE12916.1"/>
    </source>
</evidence>
<dbReference type="GO" id="GO:0015188">
    <property type="term" value="F:L-isoleucine transmembrane transporter activity"/>
    <property type="evidence" value="ECO:0007669"/>
    <property type="project" value="TreeGrafter"/>
</dbReference>
<accession>D5CNZ5</accession>
<comment type="similarity">
    <text evidence="9">Belongs to the binding-protein-dependent transport system permease family. LivHM subfamily.</text>
</comment>
<dbReference type="GO" id="GO:0015190">
    <property type="term" value="F:L-leucine transmembrane transporter activity"/>
    <property type="evidence" value="ECO:0007669"/>
    <property type="project" value="TreeGrafter"/>
</dbReference>
<evidence type="ECO:0000256" key="8">
    <source>
        <dbReference type="ARBA" id="ARBA00023136"/>
    </source>
</evidence>
<dbReference type="Pfam" id="PF02653">
    <property type="entry name" value="BPD_transp_2"/>
    <property type="match status" value="1"/>
</dbReference>
<evidence type="ECO:0000256" key="9">
    <source>
        <dbReference type="ARBA" id="ARBA00037998"/>
    </source>
</evidence>
<feature type="transmembrane region" description="Helical" evidence="10">
    <location>
        <begin position="294"/>
        <end position="313"/>
    </location>
</feature>
<gene>
    <name evidence="11" type="ordered locus">Slit_2691</name>
</gene>